<dbReference type="Proteomes" id="UP001605036">
    <property type="component" value="Unassembled WGS sequence"/>
</dbReference>
<accession>A0ABD1YS54</accession>
<protein>
    <submittedName>
        <fullName evidence="1">Uncharacterized protein</fullName>
    </submittedName>
</protein>
<dbReference type="AlphaFoldDB" id="A0ABD1YS54"/>
<name>A0ABD1YS54_9MARC</name>
<keyword evidence="2" id="KW-1185">Reference proteome</keyword>
<proteinExistence type="predicted"/>
<comment type="caution">
    <text evidence="1">The sequence shown here is derived from an EMBL/GenBank/DDBJ whole genome shotgun (WGS) entry which is preliminary data.</text>
</comment>
<sequence length="127" mass="14793">MARVLHRQQSLPVVLITEIGGFIKQRWTERFLDMSSEGDIAQQYFLRFDRDLMSAIRLLILCVECLVLRVLYQDWLERTQTAVDSILLGRAFRILASPGCKTICTELMAQSARKNRDRLFVVVLKQF</sequence>
<gene>
    <name evidence="1" type="ORF">R1flu_004026</name>
</gene>
<dbReference type="EMBL" id="JBHFFA010000003">
    <property type="protein sequence ID" value="KAL2632547.1"/>
    <property type="molecule type" value="Genomic_DNA"/>
</dbReference>
<evidence type="ECO:0000313" key="2">
    <source>
        <dbReference type="Proteomes" id="UP001605036"/>
    </source>
</evidence>
<organism evidence="1 2">
    <name type="scientific">Riccia fluitans</name>
    <dbReference type="NCBI Taxonomy" id="41844"/>
    <lineage>
        <taxon>Eukaryota</taxon>
        <taxon>Viridiplantae</taxon>
        <taxon>Streptophyta</taxon>
        <taxon>Embryophyta</taxon>
        <taxon>Marchantiophyta</taxon>
        <taxon>Marchantiopsida</taxon>
        <taxon>Marchantiidae</taxon>
        <taxon>Marchantiales</taxon>
        <taxon>Ricciaceae</taxon>
        <taxon>Riccia</taxon>
    </lineage>
</organism>
<reference evidence="1 2" key="1">
    <citation type="submission" date="2024-09" db="EMBL/GenBank/DDBJ databases">
        <title>Chromosome-scale assembly of Riccia fluitans.</title>
        <authorList>
            <person name="Paukszto L."/>
            <person name="Sawicki J."/>
            <person name="Karawczyk K."/>
            <person name="Piernik-Szablinska J."/>
            <person name="Szczecinska M."/>
            <person name="Mazdziarz M."/>
        </authorList>
    </citation>
    <scope>NUCLEOTIDE SEQUENCE [LARGE SCALE GENOMIC DNA]</scope>
    <source>
        <strain evidence="1">Rf_01</strain>
        <tissue evidence="1">Aerial parts of the thallus</tissue>
    </source>
</reference>
<evidence type="ECO:0000313" key="1">
    <source>
        <dbReference type="EMBL" id="KAL2632547.1"/>
    </source>
</evidence>